<feature type="chain" id="PRO_5043790094" evidence="5">
    <location>
        <begin position="27"/>
        <end position="408"/>
    </location>
</feature>
<dbReference type="EMBL" id="JASATX010000003">
    <property type="protein sequence ID" value="MDI2099097.1"/>
    <property type="molecule type" value="Genomic_DNA"/>
</dbReference>
<reference evidence="7 8" key="1">
    <citation type="submission" date="2023-04" db="EMBL/GenBank/DDBJ databases">
        <title>Klugiella caeni sp. nov. isolated from the sludge of biochemical tank.</title>
        <authorList>
            <person name="Geng K."/>
        </authorList>
    </citation>
    <scope>NUCLEOTIDE SEQUENCE [LARGE SCALE GENOMIC DNA]</scope>
    <source>
        <strain evidence="7 8">YN-L-19</strain>
    </source>
</reference>
<dbReference type="Gene3D" id="3.40.50.2300">
    <property type="match status" value="2"/>
</dbReference>
<dbReference type="PANTHER" id="PTHR30483:SF6">
    <property type="entry name" value="PERIPLASMIC BINDING PROTEIN OF ABC TRANSPORTER FOR NATURAL AMINO ACIDS"/>
    <property type="match status" value="1"/>
</dbReference>
<keyword evidence="3 5" id="KW-0732">Signal</keyword>
<keyword evidence="2" id="KW-0813">Transport</keyword>
<dbReference type="Proteomes" id="UP001321506">
    <property type="component" value="Unassembled WGS sequence"/>
</dbReference>
<dbReference type="Pfam" id="PF13458">
    <property type="entry name" value="Peripla_BP_6"/>
    <property type="match status" value="1"/>
</dbReference>
<comment type="similarity">
    <text evidence="1">Belongs to the leucine-binding protein family.</text>
</comment>
<protein>
    <submittedName>
        <fullName evidence="7">ABC transporter substrate-binding protein</fullName>
    </submittedName>
</protein>
<sequence>MNGKMRGSLVVLAAGALVLTGCTATATNQGGDGGDNAGGDEIIIGAVIAETGVMNQYDLPAMAAVEMAIEDLNAEGGILGRQVRLIQEDYKSERNLAPTVAQEVINQGADALIVSCDYDFGSPAALAAQSAGLISVSLCAGSPRFGPIGGLDLGFSAGMVSQATAAAAAEWANTEQGWKTAYVLEDPTLRVDTDWANGFIDAFEHFAGEGAVLGKDTFQNSDPSINAQISKIQALPTPPEVLVISSYAPGGASALRQVRAAGIDVPVLLNDALDSTGWFDAVPDLANTWVANHAQYHGGDPSDKVNEIIDRYVEAQGDFPPSSLIVDGYIAMQMIAQGMERADSTEGEAVTAALEDGTPVETVVGPATFSETLHTAADRPVTIAALEGGEPTFAARLTASYLPEIATE</sequence>
<dbReference type="PRINTS" id="PR00337">
    <property type="entry name" value="LEUILEVALBP"/>
</dbReference>
<feature type="domain" description="Leucine-binding protein" evidence="6">
    <location>
        <begin position="42"/>
        <end position="389"/>
    </location>
</feature>
<dbReference type="AlphaFoldDB" id="A0AAW6T5P3"/>
<dbReference type="PROSITE" id="PS51257">
    <property type="entry name" value="PROKAR_LIPOPROTEIN"/>
    <property type="match status" value="1"/>
</dbReference>
<dbReference type="InterPro" id="IPR028081">
    <property type="entry name" value="Leu-bd"/>
</dbReference>
<evidence type="ECO:0000256" key="3">
    <source>
        <dbReference type="ARBA" id="ARBA00022729"/>
    </source>
</evidence>
<organism evidence="7 8">
    <name type="scientific">Ruicaihuangia caeni</name>
    <dbReference type="NCBI Taxonomy" id="3042517"/>
    <lineage>
        <taxon>Bacteria</taxon>
        <taxon>Bacillati</taxon>
        <taxon>Actinomycetota</taxon>
        <taxon>Actinomycetes</taxon>
        <taxon>Micrococcales</taxon>
        <taxon>Microbacteriaceae</taxon>
        <taxon>Ruicaihuangia</taxon>
    </lineage>
</organism>
<dbReference type="GO" id="GO:0006865">
    <property type="term" value="P:amino acid transport"/>
    <property type="evidence" value="ECO:0007669"/>
    <property type="project" value="UniProtKB-KW"/>
</dbReference>
<dbReference type="SUPFAM" id="SSF53822">
    <property type="entry name" value="Periplasmic binding protein-like I"/>
    <property type="match status" value="1"/>
</dbReference>
<evidence type="ECO:0000259" key="6">
    <source>
        <dbReference type="Pfam" id="PF13458"/>
    </source>
</evidence>
<evidence type="ECO:0000313" key="7">
    <source>
        <dbReference type="EMBL" id="MDI2099097.1"/>
    </source>
</evidence>
<evidence type="ECO:0000313" key="8">
    <source>
        <dbReference type="Proteomes" id="UP001321506"/>
    </source>
</evidence>
<dbReference type="RefSeq" id="WP_281488880.1">
    <property type="nucleotide sequence ID" value="NZ_JASATX010000003.1"/>
</dbReference>
<dbReference type="InterPro" id="IPR051010">
    <property type="entry name" value="BCAA_transport"/>
</dbReference>
<proteinExistence type="inferred from homology"/>
<dbReference type="PANTHER" id="PTHR30483">
    <property type="entry name" value="LEUCINE-SPECIFIC-BINDING PROTEIN"/>
    <property type="match status" value="1"/>
</dbReference>
<evidence type="ECO:0000256" key="4">
    <source>
        <dbReference type="ARBA" id="ARBA00022970"/>
    </source>
</evidence>
<keyword evidence="8" id="KW-1185">Reference proteome</keyword>
<comment type="caution">
    <text evidence="7">The sequence shown here is derived from an EMBL/GenBank/DDBJ whole genome shotgun (WGS) entry which is preliminary data.</text>
</comment>
<gene>
    <name evidence="7" type="ORF">QF206_09000</name>
</gene>
<evidence type="ECO:0000256" key="2">
    <source>
        <dbReference type="ARBA" id="ARBA00022448"/>
    </source>
</evidence>
<dbReference type="InterPro" id="IPR028082">
    <property type="entry name" value="Peripla_BP_I"/>
</dbReference>
<keyword evidence="4" id="KW-0029">Amino-acid transport</keyword>
<feature type="signal peptide" evidence="5">
    <location>
        <begin position="1"/>
        <end position="26"/>
    </location>
</feature>
<dbReference type="InterPro" id="IPR000709">
    <property type="entry name" value="Leu_Ile_Val-bd"/>
</dbReference>
<evidence type="ECO:0000256" key="1">
    <source>
        <dbReference type="ARBA" id="ARBA00010062"/>
    </source>
</evidence>
<evidence type="ECO:0000256" key="5">
    <source>
        <dbReference type="SAM" id="SignalP"/>
    </source>
</evidence>
<name>A0AAW6T5P3_9MICO</name>
<accession>A0AAW6T5P3</accession>